<dbReference type="EMBL" id="GEDC01016734">
    <property type="protein sequence ID" value="JAS20564.1"/>
    <property type="molecule type" value="Transcribed_RNA"/>
</dbReference>
<reference evidence="7" key="1">
    <citation type="submission" date="2015-12" db="EMBL/GenBank/DDBJ databases">
        <title>De novo transcriptome assembly of four potential Pierce s Disease insect vectors from Arizona vineyards.</title>
        <authorList>
            <person name="Tassone E.E."/>
        </authorList>
    </citation>
    <scope>NUCLEOTIDE SEQUENCE</scope>
</reference>
<evidence type="ECO:0000256" key="4">
    <source>
        <dbReference type="PIRSR" id="PIRSR000106-3"/>
    </source>
</evidence>
<comment type="cofactor">
    <cofactor evidence="4">
        <name>Mg(2+)</name>
        <dbReference type="ChEBI" id="CHEBI:18420"/>
    </cofactor>
    <cofactor evidence="4">
        <name>Mn(2+)</name>
        <dbReference type="ChEBI" id="CHEBI:29035"/>
    </cofactor>
    <text evidence="4">Divalent metal cations. Prefers magnesium or manganese.</text>
</comment>
<name>A0A1B6D4E5_9HEMI</name>
<evidence type="ECO:0000256" key="2">
    <source>
        <dbReference type="PIRSR" id="PIRSR000106-1"/>
    </source>
</evidence>
<dbReference type="GO" id="GO:0005739">
    <property type="term" value="C:mitochondrion"/>
    <property type="evidence" value="ECO:0007669"/>
    <property type="project" value="TreeGrafter"/>
</dbReference>
<feature type="binding site" evidence="4">
    <location>
        <position position="275"/>
    </location>
    <ligand>
        <name>a divalent metal cation</name>
        <dbReference type="ChEBI" id="CHEBI:60240"/>
    </ligand>
</feature>
<feature type="domain" description="Malic enzyme NAD-binding" evidence="5">
    <location>
        <begin position="276"/>
        <end position="535"/>
    </location>
</feature>
<dbReference type="NCBIfam" id="NF010052">
    <property type="entry name" value="PRK13529.1"/>
    <property type="match status" value="1"/>
</dbReference>
<organism evidence="7">
    <name type="scientific">Clastoptera arizonana</name>
    <name type="common">Arizona spittle bug</name>
    <dbReference type="NCBI Taxonomy" id="38151"/>
    <lineage>
        <taxon>Eukaryota</taxon>
        <taxon>Metazoa</taxon>
        <taxon>Ecdysozoa</taxon>
        <taxon>Arthropoda</taxon>
        <taxon>Hexapoda</taxon>
        <taxon>Insecta</taxon>
        <taxon>Pterygota</taxon>
        <taxon>Neoptera</taxon>
        <taxon>Paraneoptera</taxon>
        <taxon>Hemiptera</taxon>
        <taxon>Auchenorrhyncha</taxon>
        <taxon>Cercopoidea</taxon>
        <taxon>Clastopteridae</taxon>
        <taxon>Clastoptera</taxon>
    </lineage>
</organism>
<evidence type="ECO:0000313" key="7">
    <source>
        <dbReference type="EMBL" id="JAS20564.1"/>
    </source>
</evidence>
<keyword evidence="4" id="KW-0479">Metal-binding</keyword>
<evidence type="ECO:0000256" key="1">
    <source>
        <dbReference type="ARBA" id="ARBA00008785"/>
    </source>
</evidence>
<feature type="binding site" evidence="3">
    <location>
        <position position="161"/>
    </location>
    <ligand>
        <name>(S)-malate</name>
        <dbReference type="ChEBI" id="CHEBI:15589"/>
    </ligand>
</feature>
<dbReference type="InterPro" id="IPR001891">
    <property type="entry name" value="Malic_OxRdtase"/>
</dbReference>
<dbReference type="InterPro" id="IPR036291">
    <property type="entry name" value="NAD(P)-bd_dom_sf"/>
</dbReference>
<comment type="similarity">
    <text evidence="1">Belongs to the malic enzymes family.</text>
</comment>
<dbReference type="InterPro" id="IPR012301">
    <property type="entry name" value="Malic_N_dom"/>
</dbReference>
<evidence type="ECO:0000256" key="3">
    <source>
        <dbReference type="PIRSR" id="PIRSR000106-2"/>
    </source>
</evidence>
<proteinExistence type="inferred from homology"/>
<dbReference type="PANTHER" id="PTHR23406">
    <property type="entry name" value="MALIC ENZYME-RELATED"/>
    <property type="match status" value="1"/>
</dbReference>
<feature type="active site" description="Proton acceptor" evidence="2">
    <location>
        <position position="179"/>
    </location>
</feature>
<evidence type="ECO:0000259" key="6">
    <source>
        <dbReference type="SMART" id="SM01274"/>
    </source>
</evidence>
<dbReference type="GO" id="GO:0046872">
    <property type="term" value="F:metal ion binding"/>
    <property type="evidence" value="ECO:0007669"/>
    <property type="project" value="UniProtKB-KW"/>
</dbReference>
<dbReference type="Pfam" id="PF03949">
    <property type="entry name" value="Malic_M"/>
    <property type="match status" value="1"/>
</dbReference>
<sequence>MNKKQLDIQRKYYVSNYLQRGIDHLRIARLNKGLGFKIAERQALGFHGLLPPAVWTQKQLVEHSWNFLNRKENNFEKYIYLMELLDINLKLFHQLVYEHIEDIMPLIYRPTINQTCPKFHYLTRFPKGLYISLYDEGNVYKLVKNWPSSEVRAIILTDGERALESEDAGALGMCLPTGKSLLYTTMAGVKPVYCLPVLIDVGTNSQEQLNDKFYVGINKKRVTGKIFEELVDEFMRAAVRCFGPNVLIQFDGFSTKHNFLFLNKFKNDYCVFNDDIESTGAAVLSGIVTASKIVYPKNKMGFISYNCFVLVGAGSANLGNADVIVEAMKAEGLTEQEAIDRIFILDSKGLIVKSRHDLNVNKRRFAKDLKPMKTIEEVLKLVRPTVLIGATGAGELFTSEMIKDMAKYNKLPVVISISRPESEAELTAENAYKYANGKILFAGGSNDFPITPVTHRGKTYYPKQAHNSHIFPGIVLGATAVRLRFITTEMFFQAAKIVSKYVTKEEMDVGSLYPSMSKIKEISLDIAVEIAKIGYRTGMALHLPEPKNIKEYILNEQYRNEYVPSLQIHPWGEEERE</sequence>
<dbReference type="Gene3D" id="3.40.50.720">
    <property type="entry name" value="NAD(P)-binding Rossmann-like Domain"/>
    <property type="match status" value="1"/>
</dbReference>
<feature type="active site" description="Proton donor" evidence="2">
    <location>
        <position position="108"/>
    </location>
</feature>
<dbReference type="GO" id="GO:0004473">
    <property type="term" value="F:malate dehydrogenase (decarboxylating) (NADP+) activity"/>
    <property type="evidence" value="ECO:0007669"/>
    <property type="project" value="TreeGrafter"/>
</dbReference>
<evidence type="ECO:0008006" key="8">
    <source>
        <dbReference type="Google" id="ProtNLM"/>
    </source>
</evidence>
<accession>A0A1B6D4E5</accession>
<dbReference type="Gene3D" id="3.40.50.10380">
    <property type="entry name" value="Malic enzyme, N-terminal domain"/>
    <property type="match status" value="1"/>
</dbReference>
<dbReference type="PRINTS" id="PR00072">
    <property type="entry name" value="MALOXRDTASE"/>
</dbReference>
<protein>
    <recommendedName>
        <fullName evidence="8">Malic enzyme</fullName>
    </recommendedName>
</protein>
<dbReference type="GO" id="GO:0051287">
    <property type="term" value="F:NAD binding"/>
    <property type="evidence" value="ECO:0007669"/>
    <property type="project" value="InterPro"/>
</dbReference>
<dbReference type="SUPFAM" id="SSF51735">
    <property type="entry name" value="NAD(P)-binding Rossmann-fold domains"/>
    <property type="match status" value="1"/>
</dbReference>
<dbReference type="PIRSF" id="PIRSF000106">
    <property type="entry name" value="ME"/>
    <property type="match status" value="1"/>
</dbReference>
<dbReference type="AlphaFoldDB" id="A0A1B6D4E5"/>
<dbReference type="PANTHER" id="PTHR23406:SF90">
    <property type="entry name" value="MALIC ENZYME-RELATED"/>
    <property type="match status" value="1"/>
</dbReference>
<dbReference type="Pfam" id="PF00390">
    <property type="entry name" value="malic"/>
    <property type="match status" value="1"/>
</dbReference>
<gene>
    <name evidence="7" type="ORF">g.8475</name>
</gene>
<dbReference type="SUPFAM" id="SSF53223">
    <property type="entry name" value="Aminoacid dehydrogenase-like, N-terminal domain"/>
    <property type="match status" value="1"/>
</dbReference>
<dbReference type="SMART" id="SM01274">
    <property type="entry name" value="malic"/>
    <property type="match status" value="1"/>
</dbReference>
<feature type="domain" description="Malic enzyme N-terminal" evidence="6">
    <location>
        <begin position="85"/>
        <end position="266"/>
    </location>
</feature>
<dbReference type="InterPro" id="IPR046346">
    <property type="entry name" value="Aminoacid_DH-like_N_sf"/>
</dbReference>
<dbReference type="SMART" id="SM00919">
    <property type="entry name" value="Malic_M"/>
    <property type="match status" value="1"/>
</dbReference>
<evidence type="ECO:0000259" key="5">
    <source>
        <dbReference type="SMART" id="SM00919"/>
    </source>
</evidence>
<dbReference type="InterPro" id="IPR037062">
    <property type="entry name" value="Malic_N_dom_sf"/>
</dbReference>
<dbReference type="InterPro" id="IPR012302">
    <property type="entry name" value="Malic_NAD-bd"/>
</dbReference>
<dbReference type="GO" id="GO:0006108">
    <property type="term" value="P:malate metabolic process"/>
    <property type="evidence" value="ECO:0007669"/>
    <property type="project" value="TreeGrafter"/>
</dbReference>